<reference evidence="5 6" key="1">
    <citation type="submission" date="2020-07" db="EMBL/GenBank/DDBJ databases">
        <title>Whole genome sequence of Sphingobium yanoikuyae A3.</title>
        <authorList>
            <person name="Han S.-S."/>
        </authorList>
    </citation>
    <scope>NUCLEOTIDE SEQUENCE [LARGE SCALE GENOMIC DNA]</scope>
    <source>
        <strain evidence="5 6">A3</strain>
    </source>
</reference>
<evidence type="ECO:0000256" key="1">
    <source>
        <dbReference type="ARBA" id="ARBA00012528"/>
    </source>
</evidence>
<dbReference type="AlphaFoldDB" id="A0A9X7YB17"/>
<dbReference type="Proteomes" id="UP000515377">
    <property type="component" value="Chromosome"/>
</dbReference>
<dbReference type="RefSeq" id="WP_185703449.1">
    <property type="nucleotide sequence ID" value="NZ_JBJYKA010000012.1"/>
</dbReference>
<keyword evidence="3" id="KW-1133">Transmembrane helix</keyword>
<dbReference type="Gene3D" id="3.30.70.270">
    <property type="match status" value="1"/>
</dbReference>
<dbReference type="GO" id="GO:0052621">
    <property type="term" value="F:diguanylate cyclase activity"/>
    <property type="evidence" value="ECO:0007669"/>
    <property type="project" value="UniProtKB-EC"/>
</dbReference>
<evidence type="ECO:0000313" key="5">
    <source>
        <dbReference type="EMBL" id="QNG43929.1"/>
    </source>
</evidence>
<feature type="transmembrane region" description="Helical" evidence="3">
    <location>
        <begin position="89"/>
        <end position="110"/>
    </location>
</feature>
<accession>A0A9X7YB17</accession>
<dbReference type="EMBL" id="CP060122">
    <property type="protein sequence ID" value="QNG43929.1"/>
    <property type="molecule type" value="Genomic_DNA"/>
</dbReference>
<feature type="domain" description="GGDEF" evidence="4">
    <location>
        <begin position="154"/>
        <end position="285"/>
    </location>
</feature>
<evidence type="ECO:0000256" key="3">
    <source>
        <dbReference type="SAM" id="Phobius"/>
    </source>
</evidence>
<feature type="transmembrane region" description="Helical" evidence="3">
    <location>
        <begin position="65"/>
        <end position="83"/>
    </location>
</feature>
<sequence length="304" mass="33070">MTAHLPVGRLAESLGALSKTHAWLIAGIAIVAIAVADIAIPAVGFAPFYVPLICGTCWVLGSRQGYCVATVTAFLTAVPTLHAPPELSSFLLVLRIMVPISAYLFIAATVDSFRRSYDREQFHAHRDRMTGTLNKEVFHRRCSLAIDNARPVRQTLLLAILDLDDFKAANDSAGHGAGDEIIRVFAKTMSAIMRREDLIGRIGGDEFALLVRVPSIAEGQGVARNIHARLSGVLRRSRYPVTCSMGALLVPPDAPRDLKALMHAADEAMYRAKRVGKNSLTIASCGEPETAWFVLNEQVREGWA</sequence>
<proteinExistence type="predicted"/>
<dbReference type="InterPro" id="IPR029787">
    <property type="entry name" value="Nucleotide_cyclase"/>
</dbReference>
<dbReference type="InterPro" id="IPR043128">
    <property type="entry name" value="Rev_trsase/Diguanyl_cyclase"/>
</dbReference>
<gene>
    <name evidence="5" type="ORF">H3V42_18685</name>
</gene>
<dbReference type="CDD" id="cd01949">
    <property type="entry name" value="GGDEF"/>
    <property type="match status" value="1"/>
</dbReference>
<dbReference type="NCBIfam" id="TIGR00254">
    <property type="entry name" value="GGDEF"/>
    <property type="match status" value="1"/>
</dbReference>
<evidence type="ECO:0000259" key="4">
    <source>
        <dbReference type="PROSITE" id="PS50887"/>
    </source>
</evidence>
<protein>
    <recommendedName>
        <fullName evidence="1">diguanylate cyclase</fullName>
        <ecNumber evidence="1">2.7.7.65</ecNumber>
    </recommendedName>
</protein>
<evidence type="ECO:0000313" key="6">
    <source>
        <dbReference type="Proteomes" id="UP000515377"/>
    </source>
</evidence>
<dbReference type="PROSITE" id="PS50887">
    <property type="entry name" value="GGDEF"/>
    <property type="match status" value="1"/>
</dbReference>
<dbReference type="PANTHER" id="PTHR45138">
    <property type="entry name" value="REGULATORY COMPONENTS OF SENSORY TRANSDUCTION SYSTEM"/>
    <property type="match status" value="1"/>
</dbReference>
<dbReference type="PANTHER" id="PTHR45138:SF9">
    <property type="entry name" value="DIGUANYLATE CYCLASE DGCM-RELATED"/>
    <property type="match status" value="1"/>
</dbReference>
<dbReference type="InterPro" id="IPR000160">
    <property type="entry name" value="GGDEF_dom"/>
</dbReference>
<dbReference type="Pfam" id="PF00990">
    <property type="entry name" value="GGDEF"/>
    <property type="match status" value="1"/>
</dbReference>
<dbReference type="SMART" id="SM00267">
    <property type="entry name" value="GGDEF"/>
    <property type="match status" value="1"/>
</dbReference>
<keyword evidence="3" id="KW-0812">Transmembrane</keyword>
<organism evidence="5 6">
    <name type="scientific">Sphingobium yanoikuyae</name>
    <name type="common">Sphingomonas yanoikuyae</name>
    <dbReference type="NCBI Taxonomy" id="13690"/>
    <lineage>
        <taxon>Bacteria</taxon>
        <taxon>Pseudomonadati</taxon>
        <taxon>Pseudomonadota</taxon>
        <taxon>Alphaproteobacteria</taxon>
        <taxon>Sphingomonadales</taxon>
        <taxon>Sphingomonadaceae</taxon>
        <taxon>Sphingobium</taxon>
    </lineage>
</organism>
<comment type="catalytic activity">
    <reaction evidence="2">
        <text>2 GTP = 3',3'-c-di-GMP + 2 diphosphate</text>
        <dbReference type="Rhea" id="RHEA:24898"/>
        <dbReference type="ChEBI" id="CHEBI:33019"/>
        <dbReference type="ChEBI" id="CHEBI:37565"/>
        <dbReference type="ChEBI" id="CHEBI:58805"/>
        <dbReference type="EC" id="2.7.7.65"/>
    </reaction>
</comment>
<feature type="transmembrane region" description="Helical" evidence="3">
    <location>
        <begin position="20"/>
        <end position="53"/>
    </location>
</feature>
<dbReference type="SUPFAM" id="SSF55073">
    <property type="entry name" value="Nucleotide cyclase"/>
    <property type="match status" value="1"/>
</dbReference>
<evidence type="ECO:0000256" key="2">
    <source>
        <dbReference type="ARBA" id="ARBA00034247"/>
    </source>
</evidence>
<name>A0A9X7YB17_SPHYA</name>
<dbReference type="EC" id="2.7.7.65" evidence="1"/>
<dbReference type="InterPro" id="IPR050469">
    <property type="entry name" value="Diguanylate_Cyclase"/>
</dbReference>
<keyword evidence="3" id="KW-0472">Membrane</keyword>